<protein>
    <submittedName>
        <fullName evidence="7">FAD-binding protein</fullName>
    </submittedName>
</protein>
<feature type="region of interest" description="Disordered" evidence="5">
    <location>
        <begin position="1"/>
        <end position="20"/>
    </location>
</feature>
<keyword evidence="8" id="KW-1185">Reference proteome</keyword>
<gene>
    <name evidence="7" type="ORF">E2F43_05350</name>
</gene>
<evidence type="ECO:0000259" key="6">
    <source>
        <dbReference type="Pfam" id="PF00890"/>
    </source>
</evidence>
<feature type="compositionally biased region" description="Polar residues" evidence="5">
    <location>
        <begin position="1"/>
        <end position="11"/>
    </location>
</feature>
<dbReference type="InterPro" id="IPR036188">
    <property type="entry name" value="FAD/NAD-bd_sf"/>
</dbReference>
<dbReference type="InterPro" id="IPR027477">
    <property type="entry name" value="Succ_DH/fumarate_Rdtase_cat_sf"/>
</dbReference>
<dbReference type="Gene3D" id="3.50.50.60">
    <property type="entry name" value="FAD/NAD(P)-binding domain"/>
    <property type="match status" value="1"/>
</dbReference>
<evidence type="ECO:0000313" key="8">
    <source>
        <dbReference type="Proteomes" id="UP000295554"/>
    </source>
</evidence>
<evidence type="ECO:0000256" key="3">
    <source>
        <dbReference type="ARBA" id="ARBA00022827"/>
    </source>
</evidence>
<dbReference type="InterPro" id="IPR050315">
    <property type="entry name" value="FAD-oxidoreductase_2"/>
</dbReference>
<dbReference type="EMBL" id="SMSE01000001">
    <property type="protein sequence ID" value="TDG15652.1"/>
    <property type="molecule type" value="Genomic_DNA"/>
</dbReference>
<comment type="caution">
    <text evidence="7">The sequence shown here is derived from an EMBL/GenBank/DDBJ whole genome shotgun (WGS) entry which is preliminary data.</text>
</comment>
<comment type="cofactor">
    <cofactor evidence="1">
        <name>FAD</name>
        <dbReference type="ChEBI" id="CHEBI:57692"/>
    </cofactor>
</comment>
<keyword evidence="3" id="KW-0274">FAD</keyword>
<dbReference type="SUPFAM" id="SSF51905">
    <property type="entry name" value="FAD/NAD(P)-binding domain"/>
    <property type="match status" value="1"/>
</dbReference>
<evidence type="ECO:0000313" key="7">
    <source>
        <dbReference type="EMBL" id="TDG15652.1"/>
    </source>
</evidence>
<feature type="domain" description="FAD-dependent oxidoreductase 2 FAD-binding" evidence="6">
    <location>
        <begin position="26"/>
        <end position="468"/>
    </location>
</feature>
<dbReference type="AlphaFoldDB" id="A0A4R5LW38"/>
<evidence type="ECO:0000256" key="4">
    <source>
        <dbReference type="ARBA" id="ARBA00023002"/>
    </source>
</evidence>
<dbReference type="NCBIfam" id="NF005510">
    <property type="entry name" value="PRK07121.1-3"/>
    <property type="match status" value="1"/>
</dbReference>
<name>A0A4R5LW38_9GAMM</name>
<proteinExistence type="predicted"/>
<dbReference type="InterPro" id="IPR003953">
    <property type="entry name" value="FAD-dep_OxRdtase_2_FAD-bd"/>
</dbReference>
<dbReference type="PANTHER" id="PTHR43400:SF10">
    <property type="entry name" value="3-OXOSTEROID 1-DEHYDROGENASE"/>
    <property type="match status" value="1"/>
</dbReference>
<accession>A0A4R5LW38</accession>
<sequence>MSEQTRTNPSQPRHRRDIEQWDMETDVAVIGFGGAGGCAAIAAADAGAQVTIFELASASGGSTAMSSAEIYMGGNGGTRVQRACGFEDSTEDMFTYMMMCAGPQADEAKIRNYCENSRAHFDWLVDLGVPFKDSFHQERAIMCLTDDGLLYTGSEKAYPFAQQAKPSPRGHNLYIEGDNGGPLFMKIVTENVEQRDTITVQYESRALTLIIDDKDEVVGIVIRKDQQELNVRARQGVILCAGGFVMNEEMLQKYAPMLSKGTEPIGNPGDTGSGIQMGMAVGGAAINMHEGFISIPYYPPASMTYGIAINDKAQRFINEDVYHARLGHAALQQQGDRLYFIVTIDDYGSYEQLNFLFAPIAGTGETVAELEEELQLRQGSLQQTITLYNEDCRAGEDTLYHKASQWLKPLEPPLVALDITPGRGCFVPFFTLGGLDTLPTGEVVNPQRQVIPGLYAAGRTACGVVRRAEGYSSGMSVGDATFSGRLAGRQAASAPRR</sequence>
<dbReference type="GO" id="GO:0008202">
    <property type="term" value="P:steroid metabolic process"/>
    <property type="evidence" value="ECO:0007669"/>
    <property type="project" value="UniProtKB-ARBA"/>
</dbReference>
<evidence type="ECO:0000256" key="5">
    <source>
        <dbReference type="SAM" id="MobiDB-lite"/>
    </source>
</evidence>
<keyword evidence="4" id="KW-0560">Oxidoreductase</keyword>
<dbReference type="Pfam" id="PF00890">
    <property type="entry name" value="FAD_binding_2"/>
    <property type="match status" value="1"/>
</dbReference>
<organism evidence="7 8">
    <name type="scientific">Seongchinamella unica</name>
    <dbReference type="NCBI Taxonomy" id="2547392"/>
    <lineage>
        <taxon>Bacteria</taxon>
        <taxon>Pseudomonadati</taxon>
        <taxon>Pseudomonadota</taxon>
        <taxon>Gammaproteobacteria</taxon>
        <taxon>Cellvibrionales</taxon>
        <taxon>Halieaceae</taxon>
        <taxon>Seongchinamella</taxon>
    </lineage>
</organism>
<dbReference type="Gene3D" id="3.90.700.10">
    <property type="entry name" value="Succinate dehydrogenase/fumarate reductase flavoprotein, catalytic domain"/>
    <property type="match status" value="1"/>
</dbReference>
<reference evidence="7 8" key="1">
    <citation type="submission" date="2019-03" db="EMBL/GenBank/DDBJ databases">
        <title>Seongchinamella monodicae gen. nov., sp. nov., a novel member of the Gammaproteobacteria isolated from a tidal mudflat of beach.</title>
        <authorList>
            <person name="Yang H.G."/>
            <person name="Kang J.W."/>
            <person name="Lee S.D."/>
        </authorList>
    </citation>
    <scope>NUCLEOTIDE SEQUENCE [LARGE SCALE GENOMIC DNA]</scope>
    <source>
        <strain evidence="7 8">GH4-78</strain>
    </source>
</reference>
<dbReference type="SUPFAM" id="SSF56425">
    <property type="entry name" value="Succinate dehydrogenase/fumarate reductase flavoprotein, catalytic domain"/>
    <property type="match status" value="1"/>
</dbReference>
<keyword evidence="2" id="KW-0285">Flavoprotein</keyword>
<dbReference type="OrthoDB" id="337830at2"/>
<dbReference type="GO" id="GO:0016491">
    <property type="term" value="F:oxidoreductase activity"/>
    <property type="evidence" value="ECO:0007669"/>
    <property type="project" value="UniProtKB-KW"/>
</dbReference>
<dbReference type="PANTHER" id="PTHR43400">
    <property type="entry name" value="FUMARATE REDUCTASE"/>
    <property type="match status" value="1"/>
</dbReference>
<evidence type="ECO:0000256" key="1">
    <source>
        <dbReference type="ARBA" id="ARBA00001974"/>
    </source>
</evidence>
<dbReference type="RefSeq" id="WP_133210319.1">
    <property type="nucleotide sequence ID" value="NZ_SMSE01000001.1"/>
</dbReference>
<evidence type="ECO:0000256" key="2">
    <source>
        <dbReference type="ARBA" id="ARBA00022630"/>
    </source>
</evidence>
<dbReference type="Proteomes" id="UP000295554">
    <property type="component" value="Unassembled WGS sequence"/>
</dbReference>